<dbReference type="Gene3D" id="3.40.50.150">
    <property type="entry name" value="Vaccinia Virus protein VP39"/>
    <property type="match status" value="1"/>
</dbReference>
<evidence type="ECO:0000256" key="7">
    <source>
        <dbReference type="RuleBase" id="RU361257"/>
    </source>
</evidence>
<comment type="catalytic activity">
    <reaction evidence="6 7">
        <text>a 2'-deoxyadenosine in DNA + S-adenosyl-L-methionine = an N(6)-methyl-2'-deoxyadenosine in DNA + S-adenosyl-L-homocysteine + H(+)</text>
        <dbReference type="Rhea" id="RHEA:15197"/>
        <dbReference type="Rhea" id="RHEA-COMP:12418"/>
        <dbReference type="Rhea" id="RHEA-COMP:12419"/>
        <dbReference type="ChEBI" id="CHEBI:15378"/>
        <dbReference type="ChEBI" id="CHEBI:57856"/>
        <dbReference type="ChEBI" id="CHEBI:59789"/>
        <dbReference type="ChEBI" id="CHEBI:90615"/>
        <dbReference type="ChEBI" id="CHEBI:90616"/>
        <dbReference type="EC" id="2.1.1.72"/>
    </reaction>
</comment>
<dbReference type="InterPro" id="IPR012327">
    <property type="entry name" value="MeTrfase_D12"/>
</dbReference>
<accession>A0A0A8UYE8</accession>
<dbReference type="PANTHER" id="PTHR30481">
    <property type="entry name" value="DNA ADENINE METHYLASE"/>
    <property type="match status" value="1"/>
</dbReference>
<evidence type="ECO:0000256" key="3">
    <source>
        <dbReference type="ARBA" id="ARBA00022603"/>
    </source>
</evidence>
<evidence type="ECO:0000313" key="8">
    <source>
        <dbReference type="EMBL" id="CEK11794.1"/>
    </source>
</evidence>
<dbReference type="GO" id="GO:1904047">
    <property type="term" value="F:S-adenosyl-L-methionine binding"/>
    <property type="evidence" value="ECO:0007669"/>
    <property type="project" value="TreeGrafter"/>
</dbReference>
<dbReference type="EMBL" id="LN681225">
    <property type="protein sequence ID" value="CEK11794.1"/>
    <property type="molecule type" value="Genomic_DNA"/>
</dbReference>
<dbReference type="AlphaFoldDB" id="A0A0A8UYE8"/>
<keyword evidence="5 7" id="KW-0949">S-adenosyl-L-methionine</keyword>
<dbReference type="SUPFAM" id="SSF53335">
    <property type="entry name" value="S-adenosyl-L-methionine-dependent methyltransferases"/>
    <property type="match status" value="1"/>
</dbReference>
<comment type="similarity">
    <text evidence="1 7">Belongs to the N(4)/N(6)-methyltransferase family.</text>
</comment>
<dbReference type="GO" id="GO:0009007">
    <property type="term" value="F:site-specific DNA-methyltransferase (adenine-specific) activity"/>
    <property type="evidence" value="ECO:0007669"/>
    <property type="project" value="UniProtKB-UniRule"/>
</dbReference>
<sequence>MNAFHMNKTKPFLKWAGNKYRCIDTILSSLPPAKRLIEPFTGSGAIFINSDYPNYLLAEENNDLVLLFKFLQKEGISFIDYCAQFFSVANNCEEKYYDFREQFNKSTDLRYKAALFLYLNRHGYNGLCRYNQRGIYNVPFGRYSKPYFPRNEMHYFYQKSSQAEFCLGDFRQTFKQAKAGDLIYCDPPYVPLSPSANFASYTNKKFKEADQIDLALLAMESAARGITVIISNHDTEFTRHHYRDSKIISFPVTRLISCNASKRQAAQELVAIFS</sequence>
<dbReference type="PROSITE" id="PS00092">
    <property type="entry name" value="N6_MTASE"/>
    <property type="match status" value="1"/>
</dbReference>
<dbReference type="KEGG" id="lha:LHA_2799"/>
<evidence type="ECO:0000256" key="1">
    <source>
        <dbReference type="ARBA" id="ARBA00006594"/>
    </source>
</evidence>
<dbReference type="InterPro" id="IPR012263">
    <property type="entry name" value="M_m6A_EcoRV"/>
</dbReference>
<dbReference type="EC" id="2.1.1.72" evidence="2 7"/>
<dbReference type="GO" id="GO:0009307">
    <property type="term" value="P:DNA restriction-modification system"/>
    <property type="evidence" value="ECO:0007669"/>
    <property type="project" value="InterPro"/>
</dbReference>
<dbReference type="PRINTS" id="PR00505">
    <property type="entry name" value="D12N6MTFRASE"/>
</dbReference>
<organism evidence="8 9">
    <name type="scientific">Legionella hackeliae</name>
    <dbReference type="NCBI Taxonomy" id="449"/>
    <lineage>
        <taxon>Bacteria</taxon>
        <taxon>Pseudomonadati</taxon>
        <taxon>Pseudomonadota</taxon>
        <taxon>Gammaproteobacteria</taxon>
        <taxon>Legionellales</taxon>
        <taxon>Legionellaceae</taxon>
        <taxon>Legionella</taxon>
    </lineage>
</organism>
<dbReference type="PIRSF" id="PIRSF000398">
    <property type="entry name" value="M_m6A_EcoRV"/>
    <property type="match status" value="1"/>
</dbReference>
<dbReference type="InterPro" id="IPR002052">
    <property type="entry name" value="DNA_methylase_N6_adenine_CS"/>
</dbReference>
<evidence type="ECO:0000256" key="4">
    <source>
        <dbReference type="ARBA" id="ARBA00022679"/>
    </source>
</evidence>
<dbReference type="GO" id="GO:0043565">
    <property type="term" value="F:sequence-specific DNA binding"/>
    <property type="evidence" value="ECO:0007669"/>
    <property type="project" value="TreeGrafter"/>
</dbReference>
<evidence type="ECO:0000313" key="9">
    <source>
        <dbReference type="Proteomes" id="UP000032803"/>
    </source>
</evidence>
<dbReference type="PANTHER" id="PTHR30481:SF3">
    <property type="entry name" value="DNA ADENINE METHYLASE"/>
    <property type="match status" value="1"/>
</dbReference>
<name>A0A0A8UYE8_LEGHA</name>
<dbReference type="PATRIC" id="fig|449.7.peg.2399"/>
<dbReference type="InterPro" id="IPR029063">
    <property type="entry name" value="SAM-dependent_MTases_sf"/>
</dbReference>
<dbReference type="REBASE" id="99603">
    <property type="entry name" value="M.Lha35250ORF2799P"/>
</dbReference>
<dbReference type="Gene3D" id="1.10.1020.10">
    <property type="entry name" value="Adenine-specific Methyltransferase, Domain 2"/>
    <property type="match status" value="1"/>
</dbReference>
<gene>
    <name evidence="8" type="primary">dam</name>
    <name evidence="8" type="ORF">LHA_2799</name>
</gene>
<dbReference type="Proteomes" id="UP000032803">
    <property type="component" value="Chromosome I"/>
</dbReference>
<keyword evidence="9" id="KW-1185">Reference proteome</keyword>
<dbReference type="STRING" id="449.LHA_2799"/>
<dbReference type="NCBIfam" id="TIGR00571">
    <property type="entry name" value="dam"/>
    <property type="match status" value="1"/>
</dbReference>
<evidence type="ECO:0000256" key="6">
    <source>
        <dbReference type="ARBA" id="ARBA00047942"/>
    </source>
</evidence>
<dbReference type="GO" id="GO:0032259">
    <property type="term" value="P:methylation"/>
    <property type="evidence" value="ECO:0007669"/>
    <property type="project" value="UniProtKB-KW"/>
</dbReference>
<keyword evidence="3 7" id="KW-0489">Methyltransferase</keyword>
<dbReference type="Pfam" id="PF02086">
    <property type="entry name" value="MethyltransfD12"/>
    <property type="match status" value="1"/>
</dbReference>
<protein>
    <recommendedName>
        <fullName evidence="2 7">Site-specific DNA-methyltransferase (adenine-specific)</fullName>
        <ecNumber evidence="2 7">2.1.1.72</ecNumber>
    </recommendedName>
</protein>
<keyword evidence="4 7" id="KW-0808">Transferase</keyword>
<dbReference type="GO" id="GO:0006298">
    <property type="term" value="P:mismatch repair"/>
    <property type="evidence" value="ECO:0007669"/>
    <property type="project" value="TreeGrafter"/>
</dbReference>
<dbReference type="HOGENOM" id="CLU_063430_0_1_6"/>
<proteinExistence type="inferred from homology"/>
<evidence type="ECO:0000256" key="2">
    <source>
        <dbReference type="ARBA" id="ARBA00011900"/>
    </source>
</evidence>
<reference evidence="9" key="1">
    <citation type="submission" date="2014-09" db="EMBL/GenBank/DDBJ databases">
        <authorList>
            <person name="Gomez-Valero L."/>
        </authorList>
    </citation>
    <scope>NUCLEOTIDE SEQUENCE [LARGE SCALE GENOMIC DNA]</scope>
    <source>
        <strain evidence="9">ATCC35250</strain>
    </source>
</reference>
<evidence type="ECO:0000256" key="5">
    <source>
        <dbReference type="ARBA" id="ARBA00022691"/>
    </source>
</evidence>
<dbReference type="InterPro" id="IPR023095">
    <property type="entry name" value="Ade_MeTrfase_dom_2"/>
</dbReference>